<evidence type="ECO:0000313" key="1">
    <source>
        <dbReference type="EMBL" id="NWJ57871.1"/>
    </source>
</evidence>
<evidence type="ECO:0000313" key="2">
    <source>
        <dbReference type="Proteomes" id="UP000575480"/>
    </source>
</evidence>
<sequence>MSEEKKIVKELKENEDGITYLEFSNEDLAMLGLKKGDSIEWMQLKDSEVWKKVNKIDMCI</sequence>
<organism evidence="1 2">
    <name type="scientific">Marine Group I thaumarchaeote</name>
    <dbReference type="NCBI Taxonomy" id="2511932"/>
    <lineage>
        <taxon>Archaea</taxon>
        <taxon>Nitrososphaerota</taxon>
        <taxon>Marine Group I</taxon>
    </lineage>
</organism>
<accession>A0A7K4MYF7</accession>
<comment type="caution">
    <text evidence="1">The sequence shown here is derived from an EMBL/GenBank/DDBJ whole genome shotgun (WGS) entry which is preliminary data.</text>
</comment>
<gene>
    <name evidence="1" type="ORF">HX858_09040</name>
</gene>
<protein>
    <recommendedName>
        <fullName evidence="3">AbrB/MazE/SpoVT family DNA-binding domain-containing protein</fullName>
    </recommendedName>
</protein>
<dbReference type="EMBL" id="JACATH010000022">
    <property type="protein sequence ID" value="NWJ57871.1"/>
    <property type="molecule type" value="Genomic_DNA"/>
</dbReference>
<reference evidence="1 2" key="1">
    <citation type="journal article" date="2019" name="Environ. Microbiol.">
        <title>Genomics insights into ecotype formation of ammonia-oxidizing archaea in the deep ocean.</title>
        <authorList>
            <person name="Wang Y."/>
            <person name="Huang J.M."/>
            <person name="Cui G.J."/>
            <person name="Nunoura T."/>
            <person name="Takaki Y."/>
            <person name="Li W.L."/>
            <person name="Li J."/>
            <person name="Gao Z.M."/>
            <person name="Takai K."/>
            <person name="Zhang A.Q."/>
            <person name="Stepanauskas R."/>
        </authorList>
    </citation>
    <scope>NUCLEOTIDE SEQUENCE [LARGE SCALE GENOMIC DNA]</scope>
    <source>
        <strain evidence="1 2">L15a</strain>
    </source>
</reference>
<proteinExistence type="predicted"/>
<dbReference type="AlphaFoldDB" id="A0A7K4MYF7"/>
<name>A0A7K4MYF7_9ARCH</name>
<dbReference type="Proteomes" id="UP000575480">
    <property type="component" value="Unassembled WGS sequence"/>
</dbReference>
<evidence type="ECO:0008006" key="3">
    <source>
        <dbReference type="Google" id="ProtNLM"/>
    </source>
</evidence>